<feature type="region of interest" description="Disordered" evidence="4">
    <location>
        <begin position="372"/>
        <end position="408"/>
    </location>
</feature>
<accession>A0ABN7S0T5</accession>
<dbReference type="SMART" id="SM00326">
    <property type="entry name" value="SH3"/>
    <property type="match status" value="1"/>
</dbReference>
<evidence type="ECO:0000256" key="1">
    <source>
        <dbReference type="ARBA" id="ARBA00022443"/>
    </source>
</evidence>
<feature type="compositionally biased region" description="Acidic residues" evidence="4">
    <location>
        <begin position="93"/>
        <end position="107"/>
    </location>
</feature>
<dbReference type="EMBL" id="OU015568">
    <property type="protein sequence ID" value="CAG5086623.1"/>
    <property type="molecule type" value="Genomic_DNA"/>
</dbReference>
<dbReference type="Gene3D" id="2.30.30.40">
    <property type="entry name" value="SH3 Domains"/>
    <property type="match status" value="1"/>
</dbReference>
<name>A0ABN7S0T5_OIKDI</name>
<feature type="compositionally biased region" description="Basic and acidic residues" evidence="4">
    <location>
        <begin position="622"/>
        <end position="633"/>
    </location>
</feature>
<feature type="compositionally biased region" description="Basic and acidic residues" evidence="4">
    <location>
        <begin position="232"/>
        <end position="267"/>
    </location>
</feature>
<organism evidence="6 7">
    <name type="scientific">Oikopleura dioica</name>
    <name type="common">Tunicate</name>
    <dbReference type="NCBI Taxonomy" id="34765"/>
    <lineage>
        <taxon>Eukaryota</taxon>
        <taxon>Metazoa</taxon>
        <taxon>Chordata</taxon>
        <taxon>Tunicata</taxon>
        <taxon>Appendicularia</taxon>
        <taxon>Copelata</taxon>
        <taxon>Oikopleuridae</taxon>
        <taxon>Oikopleura</taxon>
    </lineage>
</organism>
<feature type="coiled-coil region" evidence="3">
    <location>
        <begin position="860"/>
        <end position="887"/>
    </location>
</feature>
<feature type="compositionally biased region" description="Basic and acidic residues" evidence="4">
    <location>
        <begin position="390"/>
        <end position="399"/>
    </location>
</feature>
<feature type="region of interest" description="Disordered" evidence="4">
    <location>
        <begin position="589"/>
        <end position="633"/>
    </location>
</feature>
<keyword evidence="7" id="KW-1185">Reference proteome</keyword>
<dbReference type="Proteomes" id="UP001158576">
    <property type="component" value="Chromosome PAR"/>
</dbReference>
<evidence type="ECO:0000313" key="6">
    <source>
        <dbReference type="EMBL" id="CAG5086623.1"/>
    </source>
</evidence>
<dbReference type="InterPro" id="IPR001452">
    <property type="entry name" value="SH3_domain"/>
</dbReference>
<reference evidence="6 7" key="1">
    <citation type="submission" date="2021-04" db="EMBL/GenBank/DDBJ databases">
        <authorList>
            <person name="Bliznina A."/>
        </authorList>
    </citation>
    <scope>NUCLEOTIDE SEQUENCE [LARGE SCALE GENOMIC DNA]</scope>
</reference>
<feature type="compositionally biased region" description="Polar residues" evidence="4">
    <location>
        <begin position="124"/>
        <end position="139"/>
    </location>
</feature>
<feature type="domain" description="SH3" evidence="5">
    <location>
        <begin position="2"/>
        <end position="68"/>
    </location>
</feature>
<sequence length="918" mass="104185">MTVGGKLIVLHDYEPQQVDELSMKKGDLILLKEEIEDGWAIGVKIKRNGEEYGPTNCFPTNFTKPYTGGVSDETEGSIKSDSETLTLTSQSESGDEDLSLSEDDTEGISEANFAPPEQDKNQIKRSSGAWTGSLTSILRNPSPDRKGANRLSVADDKAKPKDPTNRVPKPFSPLVTEETRGRSTEKKSSQDKKRFVSSVTIPSLSPERKPSLPEERKPANPPPAQKTVSISRSEESMPSRRETRTPSPDRRDQDHFYNDDEYFRDQGRVASPSLPSKPPVTPAMKMEELNQYYEFAEDDSILEDFEEVDENFHLDETNSFHFRDQYVPDDYEEYNSEGEEYPMDEIEQYEYEMNQAHYEEEYDDEYADEIEPLPDLQYRRSSNNNNTYRSEPDYSELSRRGLTTKSDAITEYENRKIIKEPGPRWAKPVIEGHKGSVPAKWGKPVMEEMTFPWNKKDAKNPKTKGHGFQKNDHVHKLPSWISEKGKPKRIIAPLPKSQKPIYKIPDKPVRRSEPVIPRRPTQYVPNRSVHSTVNRSTLKSNRSTGTIVDKSAKIDPSQFTGIKFIRKNGKLYIPRHLKEEFARQKAIQTMDPRRRLVSDSTMRSMKSIQSQGELPKSSTPKKKIDPSKPMSRAEKIEFVKQQTELAKKVALRPHLAESDVLAAILDLNDKPPEAVAPKKAATPSDDAALQNHPIFQLYPLSAACRAKLVEIELSNPTILYSQTFYSIGHLLNTHKETLSMADCNSIIASIIVMRLVLAAILRASECGASNGNTSKPDSLLSSELTTVHAFKEILPNFLSPPSKKDFQRLSLPTRKFLADKSLSDLKKLTCVADQKQFRNALRKSMNAENMTFGEQAKLELLFQNISLEMLEESAQRLKKEFRLEFNKPKGVKPKTFHLNKGEIDKLVAQQMLKCMQNS</sequence>
<keyword evidence="3" id="KW-0175">Coiled coil</keyword>
<dbReference type="SUPFAM" id="SSF50044">
    <property type="entry name" value="SH3-domain"/>
    <property type="match status" value="1"/>
</dbReference>
<keyword evidence="1 2" id="KW-0728">SH3 domain</keyword>
<feature type="compositionally biased region" description="Low complexity" evidence="4">
    <location>
        <begin position="379"/>
        <end position="389"/>
    </location>
</feature>
<feature type="region of interest" description="Disordered" evidence="4">
    <location>
        <begin position="453"/>
        <end position="472"/>
    </location>
</feature>
<proteinExistence type="predicted"/>
<feature type="compositionally biased region" description="Low complexity" evidence="4">
    <location>
        <begin position="83"/>
        <end position="92"/>
    </location>
</feature>
<feature type="compositionally biased region" description="Basic and acidic residues" evidence="4">
    <location>
        <begin position="206"/>
        <end position="218"/>
    </location>
</feature>
<feature type="region of interest" description="Disordered" evidence="4">
    <location>
        <begin position="50"/>
        <end position="282"/>
    </location>
</feature>
<evidence type="ECO:0000256" key="2">
    <source>
        <dbReference type="PROSITE-ProRule" id="PRU00192"/>
    </source>
</evidence>
<evidence type="ECO:0000256" key="4">
    <source>
        <dbReference type="SAM" id="MobiDB-lite"/>
    </source>
</evidence>
<evidence type="ECO:0000259" key="5">
    <source>
        <dbReference type="PROSITE" id="PS50002"/>
    </source>
</evidence>
<dbReference type="PROSITE" id="PS50002">
    <property type="entry name" value="SH3"/>
    <property type="match status" value="1"/>
</dbReference>
<feature type="compositionally biased region" description="Basic and acidic residues" evidence="4">
    <location>
        <begin position="177"/>
        <end position="194"/>
    </location>
</feature>
<gene>
    <name evidence="6" type="ORF">OKIOD_LOCUS2845</name>
</gene>
<feature type="compositionally biased region" description="Basic and acidic residues" evidence="4">
    <location>
        <begin position="142"/>
        <end position="164"/>
    </location>
</feature>
<evidence type="ECO:0000256" key="3">
    <source>
        <dbReference type="SAM" id="Coils"/>
    </source>
</evidence>
<dbReference type="InterPro" id="IPR036028">
    <property type="entry name" value="SH3-like_dom_sf"/>
</dbReference>
<protein>
    <submittedName>
        <fullName evidence="6">Oidioi.mRNA.OKI2018_I69.PAR.g11287.t1.cds</fullName>
    </submittedName>
</protein>
<feature type="compositionally biased region" description="Polar residues" evidence="4">
    <location>
        <begin position="598"/>
        <end position="618"/>
    </location>
</feature>
<dbReference type="CDD" id="cd00174">
    <property type="entry name" value="SH3"/>
    <property type="match status" value="1"/>
</dbReference>
<evidence type="ECO:0000313" key="7">
    <source>
        <dbReference type="Proteomes" id="UP001158576"/>
    </source>
</evidence>
<dbReference type="Pfam" id="PF00018">
    <property type="entry name" value="SH3_1"/>
    <property type="match status" value="1"/>
</dbReference>